<name>A0A9D4L3M8_DREPO</name>
<dbReference type="EMBL" id="JAIWYP010000003">
    <property type="protein sequence ID" value="KAH3851332.1"/>
    <property type="molecule type" value="Genomic_DNA"/>
</dbReference>
<evidence type="ECO:0000313" key="2">
    <source>
        <dbReference type="Proteomes" id="UP000828390"/>
    </source>
</evidence>
<sequence>MPHGRKRKQAKHLEETLEDNTRFLQPDQGSHFIDFEDIVRASNSVPLNSHNEAVCGVSGQSVPTLSLDLTNNLGRSLNTGQTWPRTCQYRLNNKLRGAIM</sequence>
<reference evidence="1" key="2">
    <citation type="submission" date="2020-11" db="EMBL/GenBank/DDBJ databases">
        <authorList>
            <person name="McCartney M.A."/>
            <person name="Auch B."/>
            <person name="Kono T."/>
            <person name="Mallez S."/>
            <person name="Becker A."/>
            <person name="Gohl D.M."/>
            <person name="Silverstein K.A.T."/>
            <person name="Koren S."/>
            <person name="Bechman K.B."/>
            <person name="Herman A."/>
            <person name="Abrahante J.E."/>
            <person name="Garbe J."/>
        </authorList>
    </citation>
    <scope>NUCLEOTIDE SEQUENCE</scope>
    <source>
        <strain evidence="1">Duluth1</strain>
        <tissue evidence="1">Whole animal</tissue>
    </source>
</reference>
<organism evidence="1 2">
    <name type="scientific">Dreissena polymorpha</name>
    <name type="common">Zebra mussel</name>
    <name type="synonym">Mytilus polymorpha</name>
    <dbReference type="NCBI Taxonomy" id="45954"/>
    <lineage>
        <taxon>Eukaryota</taxon>
        <taxon>Metazoa</taxon>
        <taxon>Spiralia</taxon>
        <taxon>Lophotrochozoa</taxon>
        <taxon>Mollusca</taxon>
        <taxon>Bivalvia</taxon>
        <taxon>Autobranchia</taxon>
        <taxon>Heteroconchia</taxon>
        <taxon>Euheterodonta</taxon>
        <taxon>Imparidentia</taxon>
        <taxon>Neoheterodontei</taxon>
        <taxon>Myida</taxon>
        <taxon>Dreissenoidea</taxon>
        <taxon>Dreissenidae</taxon>
        <taxon>Dreissena</taxon>
    </lineage>
</organism>
<evidence type="ECO:0000313" key="1">
    <source>
        <dbReference type="EMBL" id="KAH3851332.1"/>
    </source>
</evidence>
<protein>
    <submittedName>
        <fullName evidence="1">Uncharacterized protein</fullName>
    </submittedName>
</protein>
<keyword evidence="2" id="KW-1185">Reference proteome</keyword>
<dbReference type="Proteomes" id="UP000828390">
    <property type="component" value="Unassembled WGS sequence"/>
</dbReference>
<reference evidence="1" key="1">
    <citation type="journal article" date="2019" name="bioRxiv">
        <title>The Genome of the Zebra Mussel, Dreissena polymorpha: A Resource for Invasive Species Research.</title>
        <authorList>
            <person name="McCartney M.A."/>
            <person name="Auch B."/>
            <person name="Kono T."/>
            <person name="Mallez S."/>
            <person name="Zhang Y."/>
            <person name="Obille A."/>
            <person name="Becker A."/>
            <person name="Abrahante J.E."/>
            <person name="Garbe J."/>
            <person name="Badalamenti J.P."/>
            <person name="Herman A."/>
            <person name="Mangelson H."/>
            <person name="Liachko I."/>
            <person name="Sullivan S."/>
            <person name="Sone E.D."/>
            <person name="Koren S."/>
            <person name="Silverstein K.A.T."/>
            <person name="Beckman K.B."/>
            <person name="Gohl D.M."/>
        </authorList>
    </citation>
    <scope>NUCLEOTIDE SEQUENCE</scope>
    <source>
        <strain evidence="1">Duluth1</strain>
        <tissue evidence="1">Whole animal</tissue>
    </source>
</reference>
<dbReference type="AlphaFoldDB" id="A0A9D4L3M8"/>
<comment type="caution">
    <text evidence="1">The sequence shown here is derived from an EMBL/GenBank/DDBJ whole genome shotgun (WGS) entry which is preliminary data.</text>
</comment>
<proteinExistence type="predicted"/>
<gene>
    <name evidence="1" type="ORF">DPMN_093812</name>
</gene>
<accession>A0A9D4L3M8</accession>